<sequence>MKETKSIKCFIDVASAHAWFAFEALLNEKAKQNFKLDFVPVHAASVMTTIGHKMPYYDKILRDYNFYDIKVETKSIKCFIDVASAHAWFAFEALLNEKAKQNFKLDFVPVHAASIMTTIGHKMPYYDKILRDYNFYDIKVVDKMYGVNINVPSNGIDRLSNIGTFNAMRFASAVKETDPERYEATCRKLFQRLWSEDKEIYQRQDFEEVGRDVKLDNQVFEILDDSKWTIQVKKNNEVAISLGCFGVPWIQVEKSHEFECFFGADRIPLIKKYLQVESAN</sequence>
<organism evidence="1 2">
    <name type="scientific">Panagrolaimus sp. JU765</name>
    <dbReference type="NCBI Taxonomy" id="591449"/>
    <lineage>
        <taxon>Eukaryota</taxon>
        <taxon>Metazoa</taxon>
        <taxon>Ecdysozoa</taxon>
        <taxon>Nematoda</taxon>
        <taxon>Chromadorea</taxon>
        <taxon>Rhabditida</taxon>
        <taxon>Tylenchina</taxon>
        <taxon>Panagrolaimomorpha</taxon>
        <taxon>Panagrolaimoidea</taxon>
        <taxon>Panagrolaimidae</taxon>
        <taxon>Panagrolaimus</taxon>
    </lineage>
</organism>
<protein>
    <submittedName>
        <fullName evidence="2">DSBA-like thioredoxin domain-containing protein</fullName>
    </submittedName>
</protein>
<proteinExistence type="predicted"/>
<evidence type="ECO:0000313" key="2">
    <source>
        <dbReference type="WBParaSite" id="JU765_v2.g16616.t1"/>
    </source>
</evidence>
<reference evidence="2" key="1">
    <citation type="submission" date="2022-11" db="UniProtKB">
        <authorList>
            <consortium name="WormBaseParasite"/>
        </authorList>
    </citation>
    <scope>IDENTIFICATION</scope>
</reference>
<evidence type="ECO:0000313" key="1">
    <source>
        <dbReference type="Proteomes" id="UP000887576"/>
    </source>
</evidence>
<dbReference type="Proteomes" id="UP000887576">
    <property type="component" value="Unplaced"/>
</dbReference>
<name>A0AC34QIP0_9BILA</name>
<dbReference type="WBParaSite" id="JU765_v2.g16616.t1">
    <property type="protein sequence ID" value="JU765_v2.g16616.t1"/>
    <property type="gene ID" value="JU765_v2.g16616"/>
</dbReference>
<accession>A0AC34QIP0</accession>